<keyword evidence="1" id="KW-0460">Magnesium</keyword>
<proteinExistence type="predicted"/>
<reference evidence="4" key="1">
    <citation type="submission" date="2022-04" db="EMBL/GenBank/DDBJ databases">
        <title>Carnegiea gigantea Genome sequencing and assembly v2.</title>
        <authorList>
            <person name="Copetti D."/>
            <person name="Sanderson M.J."/>
            <person name="Burquez A."/>
            <person name="Wojciechowski M.F."/>
        </authorList>
    </citation>
    <scope>NUCLEOTIDE SEQUENCE</scope>
    <source>
        <strain evidence="4">SGP5-SGP5p</strain>
        <tissue evidence="4">Aerial part</tissue>
    </source>
</reference>
<dbReference type="AlphaFoldDB" id="A0A9Q1GHG9"/>
<organism evidence="4 5">
    <name type="scientific">Carnegiea gigantea</name>
    <dbReference type="NCBI Taxonomy" id="171969"/>
    <lineage>
        <taxon>Eukaryota</taxon>
        <taxon>Viridiplantae</taxon>
        <taxon>Streptophyta</taxon>
        <taxon>Embryophyta</taxon>
        <taxon>Tracheophyta</taxon>
        <taxon>Spermatophyta</taxon>
        <taxon>Magnoliopsida</taxon>
        <taxon>eudicotyledons</taxon>
        <taxon>Gunneridae</taxon>
        <taxon>Pentapetalae</taxon>
        <taxon>Caryophyllales</taxon>
        <taxon>Cactineae</taxon>
        <taxon>Cactaceae</taxon>
        <taxon>Cactoideae</taxon>
        <taxon>Echinocereeae</taxon>
        <taxon>Carnegiea</taxon>
    </lineage>
</organism>
<dbReference type="PANTHER" id="PTHR31225:SF93">
    <property type="entry name" value="ALPHA-HUMULENE_(-)-(E)-BETA-CARYOPHYLLENE SYNTHASE"/>
    <property type="match status" value="1"/>
</dbReference>
<dbReference type="SUPFAM" id="SSF48239">
    <property type="entry name" value="Terpenoid cyclases/Protein prenyltransferases"/>
    <property type="match status" value="1"/>
</dbReference>
<dbReference type="InterPro" id="IPR008930">
    <property type="entry name" value="Terpenoid_cyclase/PrenylTrfase"/>
</dbReference>
<dbReference type="InterPro" id="IPR050148">
    <property type="entry name" value="Terpene_synthase-like"/>
</dbReference>
<dbReference type="GO" id="GO:0016114">
    <property type="term" value="P:terpenoid biosynthetic process"/>
    <property type="evidence" value="ECO:0007669"/>
    <property type="project" value="InterPro"/>
</dbReference>
<dbReference type="GO" id="GO:0010333">
    <property type="term" value="F:terpene synthase activity"/>
    <property type="evidence" value="ECO:0007669"/>
    <property type="project" value="InterPro"/>
</dbReference>
<evidence type="ECO:0000256" key="2">
    <source>
        <dbReference type="ARBA" id="ARBA00023239"/>
    </source>
</evidence>
<keyword evidence="2" id="KW-0456">Lyase</keyword>
<feature type="domain" description="Terpene synthase N-terminal" evidence="3">
    <location>
        <begin position="9"/>
        <end position="163"/>
    </location>
</feature>
<dbReference type="EMBL" id="JAKOGI010002932">
    <property type="protein sequence ID" value="KAJ8421087.1"/>
    <property type="molecule type" value="Genomic_DNA"/>
</dbReference>
<dbReference type="Gene3D" id="1.50.10.130">
    <property type="entry name" value="Terpene synthase, N-terminal domain"/>
    <property type="match status" value="1"/>
</dbReference>
<name>A0A9Q1GHG9_9CARY</name>
<dbReference type="Proteomes" id="UP001153076">
    <property type="component" value="Unassembled WGS sequence"/>
</dbReference>
<dbReference type="OrthoDB" id="1877784at2759"/>
<protein>
    <recommendedName>
        <fullName evidence="3">Terpene synthase N-terminal domain-containing protein</fullName>
    </recommendedName>
</protein>
<evidence type="ECO:0000256" key="1">
    <source>
        <dbReference type="ARBA" id="ARBA00022842"/>
    </source>
</evidence>
<evidence type="ECO:0000313" key="5">
    <source>
        <dbReference type="Proteomes" id="UP001153076"/>
    </source>
</evidence>
<gene>
    <name evidence="4" type="ORF">Cgig2_017265</name>
</gene>
<evidence type="ECO:0000259" key="3">
    <source>
        <dbReference type="Pfam" id="PF01397"/>
    </source>
</evidence>
<dbReference type="InterPro" id="IPR001906">
    <property type="entry name" value="Terpene_synth_N"/>
</dbReference>
<dbReference type="PANTHER" id="PTHR31225">
    <property type="entry name" value="OS04G0344100 PROTEIN-RELATED"/>
    <property type="match status" value="1"/>
</dbReference>
<evidence type="ECO:0000313" key="4">
    <source>
        <dbReference type="EMBL" id="KAJ8421087.1"/>
    </source>
</evidence>
<dbReference type="Pfam" id="PF01397">
    <property type="entry name" value="Terpene_synth"/>
    <property type="match status" value="1"/>
</dbReference>
<accession>A0A9Q1GHG9</accession>
<keyword evidence="5" id="KW-1185">Reference proteome</keyword>
<sequence>MISKYIIEQRLERYNEEIEPLKKEVQAMLVNYSLNMGNKMGLIDAVEYLGISYFNGHEIKVMLDQIFKQLNGNDFKIDGDLCDTTTQFRIFRQNGYNIPCDVFKKFTNSKGKFAETIRSDVKDMVRLYEAAHLRVQGEEILKNALIFTTNFLNSIAKSSKQARRVLKHPLHHTMLRAGN</sequence>
<comment type="caution">
    <text evidence="4">The sequence shown here is derived from an EMBL/GenBank/DDBJ whole genome shotgun (WGS) entry which is preliminary data.</text>
</comment>
<dbReference type="InterPro" id="IPR036965">
    <property type="entry name" value="Terpene_synth_N_sf"/>
</dbReference>